<evidence type="ECO:0000313" key="3">
    <source>
        <dbReference type="Proteomes" id="UP000797356"/>
    </source>
</evidence>
<name>A0A8K0HWN5_COCNU</name>
<feature type="region of interest" description="Disordered" evidence="1">
    <location>
        <begin position="1"/>
        <end position="25"/>
    </location>
</feature>
<gene>
    <name evidence="2" type="ORF">COCNU_01G014770</name>
</gene>
<reference evidence="2" key="1">
    <citation type="journal article" date="2017" name="Gigascience">
        <title>The genome draft of coconut (Cocos nucifera).</title>
        <authorList>
            <person name="Xiao Y."/>
            <person name="Xu P."/>
            <person name="Fan H."/>
            <person name="Baudouin L."/>
            <person name="Xia W."/>
            <person name="Bocs S."/>
            <person name="Xu J."/>
            <person name="Li Q."/>
            <person name="Guo A."/>
            <person name="Zhou L."/>
            <person name="Li J."/>
            <person name="Wu Y."/>
            <person name="Ma Z."/>
            <person name="Armero A."/>
            <person name="Issali A.E."/>
            <person name="Liu N."/>
            <person name="Peng M."/>
            <person name="Yang Y."/>
        </authorList>
    </citation>
    <scope>NUCLEOTIDE SEQUENCE</scope>
    <source>
        <tissue evidence="2">Spear leaf of Hainan Tall coconut</tissue>
    </source>
</reference>
<dbReference type="Proteomes" id="UP000797356">
    <property type="component" value="Chromosome 1"/>
</dbReference>
<accession>A0A8K0HWN5</accession>
<evidence type="ECO:0000256" key="1">
    <source>
        <dbReference type="SAM" id="MobiDB-lite"/>
    </source>
</evidence>
<organism evidence="2 3">
    <name type="scientific">Cocos nucifera</name>
    <name type="common">Coconut palm</name>
    <dbReference type="NCBI Taxonomy" id="13894"/>
    <lineage>
        <taxon>Eukaryota</taxon>
        <taxon>Viridiplantae</taxon>
        <taxon>Streptophyta</taxon>
        <taxon>Embryophyta</taxon>
        <taxon>Tracheophyta</taxon>
        <taxon>Spermatophyta</taxon>
        <taxon>Magnoliopsida</taxon>
        <taxon>Liliopsida</taxon>
        <taxon>Arecaceae</taxon>
        <taxon>Arecoideae</taxon>
        <taxon>Cocoseae</taxon>
        <taxon>Attaleinae</taxon>
        <taxon>Cocos</taxon>
    </lineage>
</organism>
<keyword evidence="3" id="KW-1185">Reference proteome</keyword>
<sequence>MKVAHKAHPGGSGISDGDDPTVDPFNNPNIIQDLIDKFALLGESGHHILIHLKKENCQEVEALKVQGDLQAEINCLQGKVVEAEHLIKEKAAKNENLQGVLQKEELISIGLKVALALEEEKKKVAEIKVAELEVKMSKSILEATTQAMEEFKASSEMKDLNIAFSQEAFIKGFKLYEGRVV</sequence>
<protein>
    <submittedName>
        <fullName evidence="2">Uncharacterized protein</fullName>
    </submittedName>
</protein>
<dbReference type="EMBL" id="CM017872">
    <property type="protein sequence ID" value="KAG1327543.1"/>
    <property type="molecule type" value="Genomic_DNA"/>
</dbReference>
<dbReference type="AlphaFoldDB" id="A0A8K0HWN5"/>
<reference evidence="2" key="2">
    <citation type="submission" date="2019-07" db="EMBL/GenBank/DDBJ databases">
        <authorList>
            <person name="Yang Y."/>
            <person name="Bocs S."/>
            <person name="Baudouin L."/>
        </authorList>
    </citation>
    <scope>NUCLEOTIDE SEQUENCE</scope>
    <source>
        <tissue evidence="2">Spear leaf of Hainan Tall coconut</tissue>
    </source>
</reference>
<evidence type="ECO:0000313" key="2">
    <source>
        <dbReference type="EMBL" id="KAG1327543.1"/>
    </source>
</evidence>
<comment type="caution">
    <text evidence="2">The sequence shown here is derived from an EMBL/GenBank/DDBJ whole genome shotgun (WGS) entry which is preliminary data.</text>
</comment>
<proteinExistence type="predicted"/>